<gene>
    <name evidence="2" type="ORF">SK128_026119</name>
</gene>
<proteinExistence type="predicted"/>
<protein>
    <recommendedName>
        <fullName evidence="1">AB hydrolase-1 domain-containing protein</fullName>
    </recommendedName>
</protein>
<dbReference type="EMBL" id="JAXCGZ010006856">
    <property type="protein sequence ID" value="KAK7079495.1"/>
    <property type="molecule type" value="Genomic_DNA"/>
</dbReference>
<dbReference type="InterPro" id="IPR029058">
    <property type="entry name" value="AB_hydrolase_fold"/>
</dbReference>
<feature type="domain" description="AB hydrolase-1" evidence="1">
    <location>
        <begin position="52"/>
        <end position="183"/>
    </location>
</feature>
<dbReference type="SUPFAM" id="SSF53474">
    <property type="entry name" value="alpha/beta-Hydrolases"/>
    <property type="match status" value="1"/>
</dbReference>
<dbReference type="Proteomes" id="UP001381693">
    <property type="component" value="Unassembled WGS sequence"/>
</dbReference>
<accession>A0AAN9ABN1</accession>
<comment type="caution">
    <text evidence="2">The sequence shown here is derived from an EMBL/GenBank/DDBJ whole genome shotgun (WGS) entry which is preliminary data.</text>
</comment>
<evidence type="ECO:0000313" key="2">
    <source>
        <dbReference type="EMBL" id="KAK7079495.1"/>
    </source>
</evidence>
<keyword evidence="3" id="KW-1185">Reference proteome</keyword>
<evidence type="ECO:0000259" key="1">
    <source>
        <dbReference type="Pfam" id="PF00561"/>
    </source>
</evidence>
<reference evidence="2 3" key="1">
    <citation type="submission" date="2023-11" db="EMBL/GenBank/DDBJ databases">
        <title>Halocaridina rubra genome assembly.</title>
        <authorList>
            <person name="Smith C."/>
        </authorList>
    </citation>
    <scope>NUCLEOTIDE SEQUENCE [LARGE SCALE GENOMIC DNA]</scope>
    <source>
        <strain evidence="2">EP-1</strain>
        <tissue evidence="2">Whole</tissue>
    </source>
</reference>
<dbReference type="Gene3D" id="3.40.50.1820">
    <property type="entry name" value="alpha/beta hydrolase"/>
    <property type="match status" value="1"/>
</dbReference>
<dbReference type="Pfam" id="PF00561">
    <property type="entry name" value="Abhydrolase_1"/>
    <property type="match status" value="1"/>
</dbReference>
<sequence length="290" mass="32475">MILWRGAILSQPLRFACRKVRYFHTSVMAASHQTMVNGTLLNFEVVGNGEKVVLCLPGALGTTQSDFGPQLKGLCPDKFKIVAWDPPGYGKSRPPPRNYTTDFLHRDAVLAASLMKNLGHEKYSLLGWSDGGITALILAAGFPQHVEKMVVWGGNAYIHEGDLKMYEAVRDIDKWSARMRAPLEAAYGREYFKTAWEGWVDTFLAIYNEKGGDICKGDLHKITCPTLIIHGAKDPMVGIEHAQYLKENIKDSMLTVMEEGKHNLHLRYAKEFNEMVTDFLLKEGSKLASL</sequence>
<dbReference type="PRINTS" id="PR00111">
    <property type="entry name" value="ABHYDROLASE"/>
</dbReference>
<dbReference type="InterPro" id="IPR000073">
    <property type="entry name" value="AB_hydrolase_1"/>
</dbReference>
<dbReference type="GO" id="GO:0017171">
    <property type="term" value="F:serine hydrolase activity"/>
    <property type="evidence" value="ECO:0007669"/>
    <property type="project" value="TreeGrafter"/>
</dbReference>
<dbReference type="PANTHER" id="PTHR46331:SF2">
    <property type="entry name" value="VALACYCLOVIR HYDROLASE"/>
    <property type="match status" value="1"/>
</dbReference>
<dbReference type="PANTHER" id="PTHR46331">
    <property type="entry name" value="VALACYCLOVIR HYDROLASE"/>
    <property type="match status" value="1"/>
</dbReference>
<evidence type="ECO:0000313" key="3">
    <source>
        <dbReference type="Proteomes" id="UP001381693"/>
    </source>
</evidence>
<name>A0AAN9ABN1_HALRR</name>
<dbReference type="AlphaFoldDB" id="A0AAN9ABN1"/>
<organism evidence="2 3">
    <name type="scientific">Halocaridina rubra</name>
    <name type="common">Hawaiian red shrimp</name>
    <dbReference type="NCBI Taxonomy" id="373956"/>
    <lineage>
        <taxon>Eukaryota</taxon>
        <taxon>Metazoa</taxon>
        <taxon>Ecdysozoa</taxon>
        <taxon>Arthropoda</taxon>
        <taxon>Crustacea</taxon>
        <taxon>Multicrustacea</taxon>
        <taxon>Malacostraca</taxon>
        <taxon>Eumalacostraca</taxon>
        <taxon>Eucarida</taxon>
        <taxon>Decapoda</taxon>
        <taxon>Pleocyemata</taxon>
        <taxon>Caridea</taxon>
        <taxon>Atyoidea</taxon>
        <taxon>Atyidae</taxon>
        <taxon>Halocaridina</taxon>
    </lineage>
</organism>